<proteinExistence type="predicted"/>
<sequence>MDDWFDVFDSSLLRLRTGALAATLAAMMTLPTEKRRDRNLVTGLTTAMVPRSQDSTHVPRLDIVRRPVAKEGVGVVQPTWRRNFYEGRKPGPGQAVETRRALVPVRPTKFGATAAIRAVISVHLSWSEALQNVVEITLSRSVMLSAQAKEISVFLSQYMHRGFTPHSTWKYYHTDICRINNSCSAECMCSSLLKHT</sequence>
<evidence type="ECO:0000313" key="1">
    <source>
        <dbReference type="EMBL" id="EEN59183.1"/>
    </source>
</evidence>
<organism>
    <name type="scientific">Branchiostoma floridae</name>
    <name type="common">Florida lancelet</name>
    <name type="synonym">Amphioxus</name>
    <dbReference type="NCBI Taxonomy" id="7739"/>
    <lineage>
        <taxon>Eukaryota</taxon>
        <taxon>Metazoa</taxon>
        <taxon>Chordata</taxon>
        <taxon>Cephalochordata</taxon>
        <taxon>Leptocardii</taxon>
        <taxon>Amphioxiformes</taxon>
        <taxon>Branchiostomatidae</taxon>
        <taxon>Branchiostoma</taxon>
    </lineage>
</organism>
<dbReference type="EMBL" id="GG666523">
    <property type="protein sequence ID" value="EEN59183.1"/>
    <property type="molecule type" value="Genomic_DNA"/>
</dbReference>
<accession>C3YKW5</accession>
<name>C3YKW5_BRAFL</name>
<dbReference type="AlphaFoldDB" id="C3YKW5"/>
<protein>
    <submittedName>
        <fullName evidence="1">Uncharacterized protein</fullName>
    </submittedName>
</protein>
<reference evidence="1" key="1">
    <citation type="journal article" date="2008" name="Nature">
        <title>The amphioxus genome and the evolution of the chordate karyotype.</title>
        <authorList>
            <consortium name="US DOE Joint Genome Institute (JGI-PGF)"/>
            <person name="Putnam N.H."/>
            <person name="Butts T."/>
            <person name="Ferrier D.E.K."/>
            <person name="Furlong R.F."/>
            <person name="Hellsten U."/>
            <person name="Kawashima T."/>
            <person name="Robinson-Rechavi M."/>
            <person name="Shoguchi E."/>
            <person name="Terry A."/>
            <person name="Yu J.-K."/>
            <person name="Benito-Gutierrez E.L."/>
            <person name="Dubchak I."/>
            <person name="Garcia-Fernandez J."/>
            <person name="Gibson-Brown J.J."/>
            <person name="Grigoriev I.V."/>
            <person name="Horton A.C."/>
            <person name="de Jong P.J."/>
            <person name="Jurka J."/>
            <person name="Kapitonov V.V."/>
            <person name="Kohara Y."/>
            <person name="Kuroki Y."/>
            <person name="Lindquist E."/>
            <person name="Lucas S."/>
            <person name="Osoegawa K."/>
            <person name="Pennacchio L.A."/>
            <person name="Salamov A.A."/>
            <person name="Satou Y."/>
            <person name="Sauka-Spengler T."/>
            <person name="Schmutz J."/>
            <person name="Shin-I T."/>
            <person name="Toyoda A."/>
            <person name="Bronner-Fraser M."/>
            <person name="Fujiyama A."/>
            <person name="Holland L.Z."/>
            <person name="Holland P.W.H."/>
            <person name="Satoh N."/>
            <person name="Rokhsar D.S."/>
        </authorList>
    </citation>
    <scope>NUCLEOTIDE SEQUENCE [LARGE SCALE GENOMIC DNA]</scope>
    <source>
        <strain evidence="1">S238N-H82</strain>
        <tissue evidence="1">Testes</tissue>
    </source>
</reference>
<gene>
    <name evidence="1" type="ORF">BRAFLDRAFT_63195</name>
</gene>
<dbReference type="InParanoid" id="C3YKW5"/>